<dbReference type="PANTHER" id="PTHR33121">
    <property type="entry name" value="CYCLIC DI-GMP PHOSPHODIESTERASE PDEF"/>
    <property type="match status" value="1"/>
</dbReference>
<protein>
    <submittedName>
        <fullName evidence="2">EAL domain-containing protein</fullName>
    </submittedName>
</protein>
<dbReference type="PROSITE" id="PS50883">
    <property type="entry name" value="EAL"/>
    <property type="match status" value="1"/>
</dbReference>
<accession>A0ABT6UFZ1</accession>
<dbReference type="EMBL" id="JAOTLW010000020">
    <property type="protein sequence ID" value="MDI5833326.1"/>
    <property type="molecule type" value="Genomic_DNA"/>
</dbReference>
<gene>
    <name evidence="2" type="ORF">ODY93_17220</name>
</gene>
<dbReference type="Proteomes" id="UP001159075">
    <property type="component" value="Unassembled WGS sequence"/>
</dbReference>
<dbReference type="SMART" id="SM00052">
    <property type="entry name" value="EAL"/>
    <property type="match status" value="1"/>
</dbReference>
<dbReference type="InterPro" id="IPR035919">
    <property type="entry name" value="EAL_sf"/>
</dbReference>
<organism evidence="2 3">
    <name type="scientific">Shewanella xiamenensis</name>
    <dbReference type="NCBI Taxonomy" id="332186"/>
    <lineage>
        <taxon>Bacteria</taxon>
        <taxon>Pseudomonadati</taxon>
        <taxon>Pseudomonadota</taxon>
        <taxon>Gammaproteobacteria</taxon>
        <taxon>Alteromonadales</taxon>
        <taxon>Shewanellaceae</taxon>
        <taxon>Shewanella</taxon>
    </lineage>
</organism>
<evidence type="ECO:0000313" key="3">
    <source>
        <dbReference type="Proteomes" id="UP001159075"/>
    </source>
</evidence>
<dbReference type="RefSeq" id="WP_282679865.1">
    <property type="nucleotide sequence ID" value="NZ_JAOTLW010000020.1"/>
</dbReference>
<keyword evidence="3" id="KW-1185">Reference proteome</keyword>
<dbReference type="Gene3D" id="3.20.20.450">
    <property type="entry name" value="EAL domain"/>
    <property type="match status" value="1"/>
</dbReference>
<sequence length="257" mass="29094">MTTFRSKLINQLVLHYQPVYDINRFEAIGFEALCRLSSNSDGQLSYPSTFMPHLSMTNLIGLDLRVISKALYALSNSQLGLVFINLDGLLYLPRKRLIKLINILHYCCNALDIMPSQVIFEISESVSFVGRDYIYDAISHIKQYGFKLAIDDYGKENSNIVRLCTMPCDYLKIDKSITDLLIHTEFRSKAGAIIQSIKNVCSDHDIQVICEGVETAAQHRYLVDIGQSLAQGFFYSKPICLNKLNLVMQPTLIKSHA</sequence>
<dbReference type="InterPro" id="IPR001633">
    <property type="entry name" value="EAL_dom"/>
</dbReference>
<name>A0ABT6UFZ1_9GAMM</name>
<proteinExistence type="predicted"/>
<dbReference type="CDD" id="cd01948">
    <property type="entry name" value="EAL"/>
    <property type="match status" value="1"/>
</dbReference>
<evidence type="ECO:0000313" key="2">
    <source>
        <dbReference type="EMBL" id="MDI5833326.1"/>
    </source>
</evidence>
<evidence type="ECO:0000259" key="1">
    <source>
        <dbReference type="PROSITE" id="PS50883"/>
    </source>
</evidence>
<dbReference type="PANTHER" id="PTHR33121:SF76">
    <property type="entry name" value="SIGNALING PROTEIN"/>
    <property type="match status" value="1"/>
</dbReference>
<dbReference type="InterPro" id="IPR050706">
    <property type="entry name" value="Cyclic-di-GMP_PDE-like"/>
</dbReference>
<comment type="caution">
    <text evidence="2">The sequence shown here is derived from an EMBL/GenBank/DDBJ whole genome shotgun (WGS) entry which is preliminary data.</text>
</comment>
<dbReference type="SUPFAM" id="SSF141868">
    <property type="entry name" value="EAL domain-like"/>
    <property type="match status" value="1"/>
</dbReference>
<feature type="domain" description="EAL" evidence="1">
    <location>
        <begin position="1"/>
        <end position="252"/>
    </location>
</feature>
<reference evidence="2 3" key="1">
    <citation type="submission" date="2022-09" db="EMBL/GenBank/DDBJ databases">
        <title>The outer-membrane cytochrome OmcA is essential for infection of Shewanella oneidensis by a zebrafish-associated bacteriophage.</title>
        <authorList>
            <person name="Grenfell A.W."/>
            <person name="Intile P."/>
            <person name="Mcfarlane J."/>
            <person name="Leung D."/>
            <person name="Abdalla K."/>
            <person name="Wold M."/>
            <person name="Kees E."/>
            <person name="Gralnick J."/>
        </authorList>
    </citation>
    <scope>NUCLEOTIDE SEQUENCE [LARGE SCALE GENOMIC DNA]</scope>
    <source>
        <strain evidence="2 3">NF-5</strain>
    </source>
</reference>
<dbReference type="Pfam" id="PF00563">
    <property type="entry name" value="EAL"/>
    <property type="match status" value="1"/>
</dbReference>